<evidence type="ECO:0000313" key="6">
    <source>
        <dbReference type="EMBL" id="TQD25340.1"/>
    </source>
</evidence>
<comment type="similarity">
    <text evidence="3">Belongs to the Dps family.</text>
</comment>
<protein>
    <recommendedName>
        <fullName evidence="3">DNA protection during starvation protein</fullName>
        <ecNumber evidence="3">1.16.-.-</ecNumber>
    </recommendedName>
</protein>
<dbReference type="GO" id="GO:0020037">
    <property type="term" value="F:heme binding"/>
    <property type="evidence" value="ECO:0007669"/>
    <property type="project" value="TreeGrafter"/>
</dbReference>
<evidence type="ECO:0000256" key="1">
    <source>
        <dbReference type="ARBA" id="ARBA00022434"/>
    </source>
</evidence>
<comment type="caution">
    <text evidence="6">The sequence shown here is derived from an EMBL/GenBank/DDBJ whole genome shotgun (WGS) entry which is preliminary data.</text>
</comment>
<dbReference type="GO" id="GO:0008199">
    <property type="term" value="F:ferric iron binding"/>
    <property type="evidence" value="ECO:0007669"/>
    <property type="project" value="UniProtKB-UniRule"/>
</dbReference>
<feature type="binding site" evidence="4">
    <location>
        <position position="63"/>
    </location>
    <ligand>
        <name>Fe cation</name>
        <dbReference type="ChEBI" id="CHEBI:24875"/>
    </ligand>
</feature>
<dbReference type="InterPro" id="IPR008331">
    <property type="entry name" value="Ferritin_DPS_dom"/>
</dbReference>
<comment type="subcellular location">
    <subcellularLocation>
        <location evidence="3">Cytoplasm</location>
        <location evidence="3">Nucleoid</location>
    </subcellularLocation>
</comment>
<feature type="binding site" evidence="4">
    <location>
        <position position="144"/>
    </location>
    <ligand>
        <name>Fe cation</name>
        <dbReference type="ChEBI" id="CHEBI:24875"/>
    </ligand>
</feature>
<dbReference type="GO" id="GO:0004322">
    <property type="term" value="F:ferroxidase activity"/>
    <property type="evidence" value="ECO:0007669"/>
    <property type="project" value="TreeGrafter"/>
</dbReference>
<dbReference type="PANTHER" id="PTHR30295">
    <property type="entry name" value="BACTERIOFERRITIN"/>
    <property type="match status" value="1"/>
</dbReference>
<comment type="catalytic activity">
    <reaction evidence="3">
        <text>2 Fe(2+) + H2O2 + 2 H(+) = 2 Fe(3+) + 2 H2O</text>
        <dbReference type="Rhea" id="RHEA:48712"/>
        <dbReference type="ChEBI" id="CHEBI:15377"/>
        <dbReference type="ChEBI" id="CHEBI:15378"/>
        <dbReference type="ChEBI" id="CHEBI:16240"/>
        <dbReference type="ChEBI" id="CHEBI:29033"/>
        <dbReference type="ChEBI" id="CHEBI:29034"/>
    </reaction>
</comment>
<dbReference type="InterPro" id="IPR009078">
    <property type="entry name" value="Ferritin-like_SF"/>
</dbReference>
<keyword evidence="3" id="KW-0963">Cytoplasm</keyword>
<feature type="domain" description="Ferritin-like diiron" evidence="5">
    <location>
        <begin position="10"/>
        <end position="162"/>
    </location>
</feature>
<evidence type="ECO:0000259" key="5">
    <source>
        <dbReference type="PROSITE" id="PS50905"/>
    </source>
</evidence>
<evidence type="ECO:0000256" key="3">
    <source>
        <dbReference type="PIRNR" id="PIRNR018063"/>
    </source>
</evidence>
<name>A0A7Z8KPI8_9EURY</name>
<dbReference type="Pfam" id="PF00210">
    <property type="entry name" value="Ferritin"/>
    <property type="match status" value="1"/>
</dbReference>
<evidence type="ECO:0000313" key="7">
    <source>
        <dbReference type="Proteomes" id="UP000319335"/>
    </source>
</evidence>
<keyword evidence="3" id="KW-0560">Oxidoreductase</keyword>
<dbReference type="SUPFAM" id="SSF47240">
    <property type="entry name" value="Ferritin-like"/>
    <property type="match status" value="1"/>
</dbReference>
<keyword evidence="2 3" id="KW-0408">Iron</keyword>
<dbReference type="EC" id="1.16.-.-" evidence="3"/>
<dbReference type="PROSITE" id="PS50905">
    <property type="entry name" value="FERRITIN_LIKE"/>
    <property type="match status" value="1"/>
</dbReference>
<feature type="binding site" evidence="4">
    <location>
        <position position="147"/>
    </location>
    <ligand>
        <name>Fe cation</name>
        <dbReference type="ChEBI" id="CHEBI:24875"/>
    </ligand>
</feature>
<dbReference type="InterPro" id="IPR014490">
    <property type="entry name" value="Dps-like"/>
</dbReference>
<evidence type="ECO:0000256" key="2">
    <source>
        <dbReference type="ARBA" id="ARBA00023004"/>
    </source>
</evidence>
<proteinExistence type="inferred from homology"/>
<dbReference type="Gene3D" id="1.20.1260.10">
    <property type="match status" value="1"/>
</dbReference>
<dbReference type="EMBL" id="VIAQ01000015">
    <property type="protein sequence ID" value="TQD25340.1"/>
    <property type="molecule type" value="Genomic_DNA"/>
</dbReference>
<dbReference type="Proteomes" id="UP000319335">
    <property type="component" value="Unassembled WGS sequence"/>
</dbReference>
<dbReference type="GO" id="GO:0006879">
    <property type="term" value="P:intracellular iron ion homeostasis"/>
    <property type="evidence" value="ECO:0007669"/>
    <property type="project" value="UniProtKB-KW"/>
</dbReference>
<keyword evidence="3 4" id="KW-0479">Metal-binding</keyword>
<comment type="subunit">
    <text evidence="3">Homododecamer. The 12 identical subunits form a hollow sphere into which the mineral iron core of up to 300 Fe(3+) can be deposited.</text>
</comment>
<dbReference type="RefSeq" id="WP_154810065.1">
    <property type="nucleotide sequence ID" value="NZ_VIAQ01000015.1"/>
</dbReference>
<dbReference type="InterPro" id="IPR012347">
    <property type="entry name" value="Ferritin-like"/>
</dbReference>
<keyword evidence="1 3" id="KW-0409">Iron storage</keyword>
<keyword evidence="7" id="KW-1185">Reference proteome</keyword>
<reference evidence="6 7" key="1">
    <citation type="submission" date="2019-06" db="EMBL/GenBank/DDBJ databases">
        <title>Draft genome sequence of Methanolobus vulcani B1d.</title>
        <authorList>
            <person name="Creighbaum A.J."/>
            <person name="Ticak T."/>
            <person name="Hariraju D."/>
            <person name="Arivett B.A."/>
            <person name="Ferguson D.J.Jr."/>
        </authorList>
    </citation>
    <scope>NUCLEOTIDE SEQUENCE [LARGE SCALE GENOMIC DNA]</scope>
    <source>
        <strain evidence="6 7">B1d</strain>
    </source>
</reference>
<accession>A0A7Z8KPI8</accession>
<dbReference type="InterPro" id="IPR033921">
    <property type="entry name" value="DPSL_diiron-bd_dom"/>
</dbReference>
<dbReference type="GO" id="GO:0009295">
    <property type="term" value="C:nucleoid"/>
    <property type="evidence" value="ECO:0007669"/>
    <property type="project" value="UniProtKB-SubCell"/>
</dbReference>
<evidence type="ECO:0000256" key="4">
    <source>
        <dbReference type="PIRSR" id="PIRSR018063-50"/>
    </source>
</evidence>
<dbReference type="AlphaFoldDB" id="A0A7Z8KPI8"/>
<dbReference type="PIRSF" id="PIRSF018063">
    <property type="entry name" value="Ferrtn_UCP018063"/>
    <property type="match status" value="1"/>
</dbReference>
<feature type="binding site" evidence="4">
    <location>
        <position position="112"/>
    </location>
    <ligand>
        <name>Fe cation</name>
        <dbReference type="ChEBI" id="CHEBI:24875"/>
    </ligand>
</feature>
<sequence>MGTKGVEILGLDVNELIDLLNRALADEWLAYYQYWIGAKVIKGPMREAATAELIEHANDELRHADMVSNRIVQLGGTPVLSPQEWYDITNCGYEAPEDSFVKKILEQNIKGEQCAIQVYSNILEKVKDKDPVTYEIVLQILTDEIEHEDDLQAVMEDIELMQRRD</sequence>
<dbReference type="InterPro" id="IPR009040">
    <property type="entry name" value="Ferritin-like_diiron"/>
</dbReference>
<dbReference type="PANTHER" id="PTHR30295:SF1">
    <property type="entry name" value="DNA PROTECTION DURING STARVATION PROTEIN"/>
    <property type="match status" value="1"/>
</dbReference>
<dbReference type="GO" id="GO:0005829">
    <property type="term" value="C:cytosol"/>
    <property type="evidence" value="ECO:0007669"/>
    <property type="project" value="TreeGrafter"/>
</dbReference>
<feature type="binding site" evidence="4">
    <location>
        <position position="27"/>
    </location>
    <ligand>
        <name>Fe cation</name>
        <dbReference type="ChEBI" id="CHEBI:24875"/>
    </ligand>
</feature>
<organism evidence="6 7">
    <name type="scientific">Methanolobus vulcani</name>
    <dbReference type="NCBI Taxonomy" id="38026"/>
    <lineage>
        <taxon>Archaea</taxon>
        <taxon>Methanobacteriati</taxon>
        <taxon>Methanobacteriota</taxon>
        <taxon>Stenosarchaea group</taxon>
        <taxon>Methanomicrobia</taxon>
        <taxon>Methanosarcinales</taxon>
        <taxon>Methanosarcinaceae</taxon>
        <taxon>Methanolobus</taxon>
    </lineage>
</organism>
<gene>
    <name evidence="6" type="ORF">FKV42_09920</name>
</gene>
<dbReference type="OrthoDB" id="122477at2157"/>
<dbReference type="CDD" id="cd01052">
    <property type="entry name" value="DPSL"/>
    <property type="match status" value="1"/>
</dbReference>
<comment type="function">
    <text evidence="3">Protects DNA from oxidative damage by sequestering intracellular Fe2+ ion and storing it in the form of Fe3+ oxyhydroxide mineral. One hydrogen peroxide oxidizes two Fe2+ ions, which prevents hydroxyl radical production by the Fenton reaction.</text>
</comment>